<dbReference type="InterPro" id="IPR051909">
    <property type="entry name" value="MFP_Cation_Efflux"/>
</dbReference>
<dbReference type="OrthoDB" id="9778796at2"/>
<dbReference type="EMBL" id="SNXW01000007">
    <property type="protein sequence ID" value="TDP81588.1"/>
    <property type="molecule type" value="Genomic_DNA"/>
</dbReference>
<dbReference type="SUPFAM" id="SSF111369">
    <property type="entry name" value="HlyD-like secretion proteins"/>
    <property type="match status" value="1"/>
</dbReference>
<keyword evidence="3" id="KW-0732">Signal</keyword>
<dbReference type="InterPro" id="IPR058792">
    <property type="entry name" value="Beta-barrel_RND_2"/>
</dbReference>
<evidence type="ECO:0000259" key="4">
    <source>
        <dbReference type="Pfam" id="PF25954"/>
    </source>
</evidence>
<protein>
    <submittedName>
        <fullName evidence="6">RND family efflux transporter MFP subunit</fullName>
    </submittedName>
</protein>
<dbReference type="NCBIfam" id="TIGR01730">
    <property type="entry name" value="RND_mfp"/>
    <property type="match status" value="1"/>
</dbReference>
<comment type="similarity">
    <text evidence="1">Belongs to the membrane fusion protein (MFP) (TC 8.A.1) family.</text>
</comment>
<accession>A0A4V3CV93</accession>
<dbReference type="RefSeq" id="WP_133609666.1">
    <property type="nucleotide sequence ID" value="NZ_SNXW01000007.1"/>
</dbReference>
<dbReference type="PROSITE" id="PS51257">
    <property type="entry name" value="PROKAR_LIPOPROTEIN"/>
    <property type="match status" value="1"/>
</dbReference>
<proteinExistence type="inferred from homology"/>
<evidence type="ECO:0000256" key="3">
    <source>
        <dbReference type="SAM" id="SignalP"/>
    </source>
</evidence>
<feature type="signal peptide" evidence="3">
    <location>
        <begin position="1"/>
        <end position="30"/>
    </location>
</feature>
<dbReference type="GO" id="GO:0016020">
    <property type="term" value="C:membrane"/>
    <property type="evidence" value="ECO:0007669"/>
    <property type="project" value="InterPro"/>
</dbReference>
<dbReference type="InterPro" id="IPR006143">
    <property type="entry name" value="RND_pump_MFP"/>
</dbReference>
<feature type="domain" description="CusB-like beta-barrel" evidence="4">
    <location>
        <begin position="223"/>
        <end position="302"/>
    </location>
</feature>
<organism evidence="6 7">
    <name type="scientific">Aquabacterium commune</name>
    <dbReference type="NCBI Taxonomy" id="70586"/>
    <lineage>
        <taxon>Bacteria</taxon>
        <taxon>Pseudomonadati</taxon>
        <taxon>Pseudomonadota</taxon>
        <taxon>Betaproteobacteria</taxon>
        <taxon>Burkholderiales</taxon>
        <taxon>Aquabacterium</taxon>
    </lineage>
</organism>
<gene>
    <name evidence="6" type="ORF">EV672_10718</name>
</gene>
<name>A0A4V3CV93_9BURK</name>
<feature type="domain" description="CzcB-like barrel-sandwich hybrid" evidence="5">
    <location>
        <begin position="76"/>
        <end position="217"/>
    </location>
</feature>
<keyword evidence="2" id="KW-0813">Transport</keyword>
<evidence type="ECO:0000313" key="6">
    <source>
        <dbReference type="EMBL" id="TDP81588.1"/>
    </source>
</evidence>
<dbReference type="PANTHER" id="PTHR30097">
    <property type="entry name" value="CATION EFFLUX SYSTEM PROTEIN CUSB"/>
    <property type="match status" value="1"/>
</dbReference>
<dbReference type="InterPro" id="IPR058647">
    <property type="entry name" value="BSH_CzcB-like"/>
</dbReference>
<evidence type="ECO:0000256" key="2">
    <source>
        <dbReference type="ARBA" id="ARBA00022448"/>
    </source>
</evidence>
<dbReference type="GO" id="GO:0015679">
    <property type="term" value="P:plasma membrane copper ion transport"/>
    <property type="evidence" value="ECO:0007669"/>
    <property type="project" value="TreeGrafter"/>
</dbReference>
<dbReference type="Gene3D" id="2.40.50.100">
    <property type="match status" value="1"/>
</dbReference>
<dbReference type="GO" id="GO:0030288">
    <property type="term" value="C:outer membrane-bounded periplasmic space"/>
    <property type="evidence" value="ECO:0007669"/>
    <property type="project" value="TreeGrafter"/>
</dbReference>
<evidence type="ECO:0000259" key="5">
    <source>
        <dbReference type="Pfam" id="PF25973"/>
    </source>
</evidence>
<dbReference type="Gene3D" id="2.40.30.170">
    <property type="match status" value="1"/>
</dbReference>
<dbReference type="GO" id="GO:0022857">
    <property type="term" value="F:transmembrane transporter activity"/>
    <property type="evidence" value="ECO:0007669"/>
    <property type="project" value="InterPro"/>
</dbReference>
<evidence type="ECO:0000256" key="1">
    <source>
        <dbReference type="ARBA" id="ARBA00009477"/>
    </source>
</evidence>
<reference evidence="6 7" key="1">
    <citation type="submission" date="2019-03" db="EMBL/GenBank/DDBJ databases">
        <title>Genomic Encyclopedia of Type Strains, Phase IV (KMG-IV): sequencing the most valuable type-strain genomes for metagenomic binning, comparative biology and taxonomic classification.</title>
        <authorList>
            <person name="Goeker M."/>
        </authorList>
    </citation>
    <scope>NUCLEOTIDE SEQUENCE [LARGE SCALE GENOMIC DNA]</scope>
    <source>
        <strain evidence="6 7">DSM 11901</strain>
    </source>
</reference>
<dbReference type="PANTHER" id="PTHR30097:SF4">
    <property type="entry name" value="SLR6042 PROTEIN"/>
    <property type="match status" value="1"/>
</dbReference>
<dbReference type="Pfam" id="PF25973">
    <property type="entry name" value="BSH_CzcB"/>
    <property type="match status" value="1"/>
</dbReference>
<dbReference type="Pfam" id="PF25954">
    <property type="entry name" value="Beta-barrel_RND_2"/>
    <property type="match status" value="1"/>
</dbReference>
<dbReference type="Proteomes" id="UP000294593">
    <property type="component" value="Unassembled WGS sequence"/>
</dbReference>
<dbReference type="AlphaFoldDB" id="A0A4V3CV93"/>
<dbReference type="Gene3D" id="1.10.287.470">
    <property type="entry name" value="Helix hairpin bin"/>
    <property type="match status" value="1"/>
</dbReference>
<evidence type="ECO:0000313" key="7">
    <source>
        <dbReference type="Proteomes" id="UP000294593"/>
    </source>
</evidence>
<keyword evidence="7" id="KW-1185">Reference proteome</keyword>
<dbReference type="GO" id="GO:0060003">
    <property type="term" value="P:copper ion export"/>
    <property type="evidence" value="ECO:0007669"/>
    <property type="project" value="TreeGrafter"/>
</dbReference>
<sequence>MFSKLSQGVRQRFGQGLASVLACVAVSAGAAAPAEGLNLTAQQVAALGVTSVPLSQSAQGGLTVPAQLRLPAQQQQVLAAPVSGLVTAIQADTGAQVRQGQWLVRLRSTQAQALRRDALQAGSQHELAERSLKRDEQLMSEGLIAQSRLDQSRTQARVARLTAQQQQQAVGQALGSAQVSPNGEITLVAPMSGQVAELMVSVGQRVEEAAPLLKLANLQELSVELQVPVQQAQGLQAGQTVQVLLAGGSAAPGSGELVATVVSIAPLLDERTQSVTVRARLRQTASGSLRPGQWVQARLQSAAMAPRLPESAIVTLTASGEQAVFIEEAPGRYRLQKVKTLGRQGSDMVVQGLPDTSAGAAPLRIVTRGTAALKALVKP</sequence>
<feature type="chain" id="PRO_5020519187" evidence="3">
    <location>
        <begin position="31"/>
        <end position="379"/>
    </location>
</feature>
<comment type="caution">
    <text evidence="6">The sequence shown here is derived from an EMBL/GenBank/DDBJ whole genome shotgun (WGS) entry which is preliminary data.</text>
</comment>
<dbReference type="GO" id="GO:0046914">
    <property type="term" value="F:transition metal ion binding"/>
    <property type="evidence" value="ECO:0007669"/>
    <property type="project" value="TreeGrafter"/>
</dbReference>